<gene>
    <name evidence="2" type="ORF">CCAP1982_LOCUS636</name>
</gene>
<keyword evidence="3" id="KW-1185">Reference proteome</keyword>
<keyword evidence="1" id="KW-0472">Membrane</keyword>
<comment type="caution">
    <text evidence="2">The sequence shown here is derived from an EMBL/GenBank/DDBJ whole genome shotgun (WGS) entry which is preliminary data.</text>
</comment>
<feature type="transmembrane region" description="Helical" evidence="1">
    <location>
        <begin position="21"/>
        <end position="42"/>
    </location>
</feature>
<reference evidence="2" key="1">
    <citation type="submission" date="2020-11" db="EMBL/GenBank/DDBJ databases">
        <authorList>
            <person name="Whitehead M."/>
        </authorList>
    </citation>
    <scope>NUCLEOTIDE SEQUENCE</scope>
    <source>
        <strain evidence="2">EGII</strain>
    </source>
</reference>
<keyword evidence="1" id="KW-1133">Transmembrane helix</keyword>
<dbReference type="Proteomes" id="UP000606786">
    <property type="component" value="Unassembled WGS sequence"/>
</dbReference>
<dbReference type="AlphaFoldDB" id="A0A811U2M6"/>
<organism evidence="2 3">
    <name type="scientific">Ceratitis capitata</name>
    <name type="common">Mediterranean fruit fly</name>
    <name type="synonym">Tephritis capitata</name>
    <dbReference type="NCBI Taxonomy" id="7213"/>
    <lineage>
        <taxon>Eukaryota</taxon>
        <taxon>Metazoa</taxon>
        <taxon>Ecdysozoa</taxon>
        <taxon>Arthropoda</taxon>
        <taxon>Hexapoda</taxon>
        <taxon>Insecta</taxon>
        <taxon>Pterygota</taxon>
        <taxon>Neoptera</taxon>
        <taxon>Endopterygota</taxon>
        <taxon>Diptera</taxon>
        <taxon>Brachycera</taxon>
        <taxon>Muscomorpha</taxon>
        <taxon>Tephritoidea</taxon>
        <taxon>Tephritidae</taxon>
        <taxon>Ceratitis</taxon>
        <taxon>Ceratitis</taxon>
    </lineage>
</organism>
<name>A0A811U2M6_CERCA</name>
<sequence length="84" mass="8872">MAGGGRTAGKYGYSESGYYNIIYGVVYHVAVASGVYLDVIILSQSSGSDRRLPLQSKNSLALKGQAPRLGTEEKIGVICNDCLA</sequence>
<evidence type="ECO:0000256" key="1">
    <source>
        <dbReference type="SAM" id="Phobius"/>
    </source>
</evidence>
<keyword evidence="1" id="KW-0812">Transmembrane</keyword>
<proteinExistence type="predicted"/>
<evidence type="ECO:0000313" key="3">
    <source>
        <dbReference type="Proteomes" id="UP000606786"/>
    </source>
</evidence>
<accession>A0A811U2M6</accession>
<dbReference type="EMBL" id="CAJHJT010000001">
    <property type="protein sequence ID" value="CAD6991723.1"/>
    <property type="molecule type" value="Genomic_DNA"/>
</dbReference>
<evidence type="ECO:0000313" key="2">
    <source>
        <dbReference type="EMBL" id="CAD6991723.1"/>
    </source>
</evidence>
<protein>
    <submittedName>
        <fullName evidence="2">(Mediterranean fruit fly) hypothetical protein</fullName>
    </submittedName>
</protein>